<dbReference type="EMBL" id="JSZA02000098">
    <property type="protein sequence ID" value="KHD06010.1"/>
    <property type="molecule type" value="Genomic_DNA"/>
</dbReference>
<reference evidence="1 2" key="1">
    <citation type="journal article" date="2016" name="Front. Microbiol.">
        <title>Single-Cell (Meta-)Genomics of a Dimorphic Candidatus Thiomargarita nelsonii Reveals Genomic Plasticity.</title>
        <authorList>
            <person name="Flood B.E."/>
            <person name="Fliss P."/>
            <person name="Jones D.S."/>
            <person name="Dick G.J."/>
            <person name="Jain S."/>
            <person name="Kaster A.K."/>
            <person name="Winkel M."/>
            <person name="Mussmann M."/>
            <person name="Bailey J."/>
        </authorList>
    </citation>
    <scope>NUCLEOTIDE SEQUENCE [LARGE SCALE GENOMIC DNA]</scope>
    <source>
        <strain evidence="1">Hydrate Ridge</strain>
    </source>
</reference>
<evidence type="ECO:0000313" key="2">
    <source>
        <dbReference type="Proteomes" id="UP000030428"/>
    </source>
</evidence>
<accession>A0A0A6P566</accession>
<dbReference type="AlphaFoldDB" id="A0A0A6P566"/>
<proteinExistence type="predicted"/>
<evidence type="ECO:0000313" key="1">
    <source>
        <dbReference type="EMBL" id="KHD06010.1"/>
    </source>
</evidence>
<comment type="caution">
    <text evidence="1">The sequence shown here is derived from an EMBL/GenBank/DDBJ whole genome shotgun (WGS) entry which is preliminary data.</text>
</comment>
<sequence length="95" mass="10472">MQTKERLLSGNHFQVTLDIAAPDYVSANFTSHEVGSWEFFGGESANYGASSFGAKRGDLIKSSKIQQTLDALENHKPSRVNVNSTQLLRDIRDNG</sequence>
<protein>
    <submittedName>
        <fullName evidence="1">Uncharacterized protein</fullName>
    </submittedName>
</protein>
<organism evidence="1 2">
    <name type="scientific">Candidatus Thiomargarita nelsonii</name>
    <dbReference type="NCBI Taxonomy" id="1003181"/>
    <lineage>
        <taxon>Bacteria</taxon>
        <taxon>Pseudomonadati</taxon>
        <taxon>Pseudomonadota</taxon>
        <taxon>Gammaproteobacteria</taxon>
        <taxon>Thiotrichales</taxon>
        <taxon>Thiotrichaceae</taxon>
        <taxon>Thiomargarita</taxon>
    </lineage>
</organism>
<gene>
    <name evidence="1" type="ORF">PN36_21590</name>
</gene>
<name>A0A0A6P566_9GAMM</name>
<keyword evidence="2" id="KW-1185">Reference proteome</keyword>
<dbReference type="Proteomes" id="UP000030428">
    <property type="component" value="Unassembled WGS sequence"/>
</dbReference>